<reference evidence="2 3" key="1">
    <citation type="journal article" date="2019" name="Int. J. Syst. Evol. Microbiol.">
        <title>The Global Catalogue of Microorganisms (GCM) 10K type strain sequencing project: providing services to taxonomists for standard genome sequencing and annotation.</title>
        <authorList>
            <consortium name="The Broad Institute Genomics Platform"/>
            <consortium name="The Broad Institute Genome Sequencing Center for Infectious Disease"/>
            <person name="Wu L."/>
            <person name="Ma J."/>
        </authorList>
    </citation>
    <scope>NUCLEOTIDE SEQUENCE [LARGE SCALE GENOMIC DNA]</scope>
    <source>
        <strain evidence="2 3">JCM 9383</strain>
    </source>
</reference>
<dbReference type="Pfam" id="PF14534">
    <property type="entry name" value="DUF4440"/>
    <property type="match status" value="1"/>
</dbReference>
<gene>
    <name evidence="2" type="ORF">GCM10010470_43010</name>
</gene>
<dbReference type="SUPFAM" id="SSF54427">
    <property type="entry name" value="NTF2-like"/>
    <property type="match status" value="1"/>
</dbReference>
<protein>
    <recommendedName>
        <fullName evidence="1">DUF4440 domain-containing protein</fullName>
    </recommendedName>
</protein>
<dbReference type="InterPro" id="IPR016918">
    <property type="entry name" value="UCP029394"/>
</dbReference>
<keyword evidence="3" id="KW-1185">Reference proteome</keyword>
<dbReference type="Proteomes" id="UP001500979">
    <property type="component" value="Unassembled WGS sequence"/>
</dbReference>
<dbReference type="EMBL" id="BAAAUX010000018">
    <property type="protein sequence ID" value="GAA2803296.1"/>
    <property type="molecule type" value="Genomic_DNA"/>
</dbReference>
<evidence type="ECO:0000313" key="3">
    <source>
        <dbReference type="Proteomes" id="UP001500979"/>
    </source>
</evidence>
<feature type="domain" description="DUF4440" evidence="1">
    <location>
        <begin position="36"/>
        <end position="122"/>
    </location>
</feature>
<proteinExistence type="predicted"/>
<organism evidence="2 3">
    <name type="scientific">Saccharopolyspora taberi</name>
    <dbReference type="NCBI Taxonomy" id="60895"/>
    <lineage>
        <taxon>Bacteria</taxon>
        <taxon>Bacillati</taxon>
        <taxon>Actinomycetota</taxon>
        <taxon>Actinomycetes</taxon>
        <taxon>Pseudonocardiales</taxon>
        <taxon>Pseudonocardiaceae</taxon>
        <taxon>Saccharopolyspora</taxon>
    </lineage>
</organism>
<name>A0ABN3VGJ7_9PSEU</name>
<comment type="caution">
    <text evidence="2">The sequence shown here is derived from an EMBL/GenBank/DDBJ whole genome shotgun (WGS) entry which is preliminary data.</text>
</comment>
<dbReference type="Gene3D" id="3.10.450.50">
    <property type="match status" value="1"/>
</dbReference>
<dbReference type="RefSeq" id="WP_344682437.1">
    <property type="nucleotide sequence ID" value="NZ_BAAAUX010000018.1"/>
</dbReference>
<evidence type="ECO:0000259" key="1">
    <source>
        <dbReference type="Pfam" id="PF14534"/>
    </source>
</evidence>
<evidence type="ECO:0000313" key="2">
    <source>
        <dbReference type="EMBL" id="GAA2803296.1"/>
    </source>
</evidence>
<dbReference type="InterPro" id="IPR027843">
    <property type="entry name" value="DUF4440"/>
</dbReference>
<sequence length="134" mass="14383">MARARLVTTDPIAAEVERLHRLLAEWLGTECAPAVLAALRAAHAEEFSIITVDGAVLPRAALFDALSGARNAAPGLEIDVDEIEVVAAAGDSVVVRFRETHRHGDGTTRRRTTAVLRRGSGGYLWQHVHETAVA</sequence>
<accession>A0ABN3VGJ7</accession>
<dbReference type="PIRSF" id="PIRSF029394">
    <property type="entry name" value="UCP029394"/>
    <property type="match status" value="1"/>
</dbReference>
<dbReference type="InterPro" id="IPR032710">
    <property type="entry name" value="NTF2-like_dom_sf"/>
</dbReference>